<organism evidence="2 3">
    <name type="scientific">Aeriscardovia aeriphila</name>
    <dbReference type="NCBI Taxonomy" id="218139"/>
    <lineage>
        <taxon>Bacteria</taxon>
        <taxon>Bacillati</taxon>
        <taxon>Actinomycetota</taxon>
        <taxon>Actinomycetes</taxon>
        <taxon>Bifidobacteriales</taxon>
        <taxon>Bifidobacteriaceae</taxon>
        <taxon>Aeriscardovia</taxon>
    </lineage>
</organism>
<evidence type="ECO:0000313" key="3">
    <source>
        <dbReference type="Proteomes" id="UP000228976"/>
    </source>
</evidence>
<sequence>MPLHYTSVADAGIQPINLAQMRQDVHLDFTHAACLLSVEPEVVERWERNLEVLPVAVYKKYVATLEKAGRIYQQDPDNLIFTIDLASLDRLDHPMTYTACTEEYVEQVLALGVDFPEDFWPYEFVPEYPIVLREQIAYETEGIEPYPGFGEAWETFQDNLDEVDSIVHQILADQGGKVLYDDDDYYGYDLPDGVNFEGDSVALADLARENNTFDDDSTFDDDDFDDGSTFNDGDFEDANDADDDFSESYTDANFADFAARLSQFSSGQEDGAPSLRYDNGAIHFEVVDLDAGKDADTQTDTGATRSAALDADTNADAVTSANVNANAEANPIPITSARIQRGDGSLSASHSTPPSE</sequence>
<comment type="caution">
    <text evidence="2">The sequence shown here is derived from an EMBL/GenBank/DDBJ whole genome shotgun (WGS) entry which is preliminary data.</text>
</comment>
<dbReference type="EMBL" id="MWWU01000002">
    <property type="protein sequence ID" value="OZG56547.1"/>
    <property type="molecule type" value="Genomic_DNA"/>
</dbReference>
<reference evidence="2 3" key="1">
    <citation type="journal article" date="2017" name="BMC Genomics">
        <title>Comparative genomic and phylogenomic analyses of the Bifidobacteriaceae family.</title>
        <authorList>
            <person name="Lugli G.A."/>
            <person name="Milani C."/>
            <person name="Turroni F."/>
            <person name="Duranti S."/>
            <person name="Mancabelli L."/>
            <person name="Mangifesta M."/>
            <person name="Ferrario C."/>
            <person name="Modesto M."/>
            <person name="Mattarelli P."/>
            <person name="Jiri K."/>
            <person name="van Sinderen D."/>
            <person name="Ventura M."/>
        </authorList>
    </citation>
    <scope>NUCLEOTIDE SEQUENCE [LARGE SCALE GENOMIC DNA]</scope>
    <source>
        <strain evidence="2 3">LMG 21773</strain>
    </source>
</reference>
<evidence type="ECO:0000256" key="1">
    <source>
        <dbReference type="SAM" id="MobiDB-lite"/>
    </source>
</evidence>
<feature type="region of interest" description="Disordered" evidence="1">
    <location>
        <begin position="212"/>
        <end position="246"/>
    </location>
</feature>
<feature type="compositionally biased region" description="Polar residues" evidence="1">
    <location>
        <begin position="346"/>
        <end position="356"/>
    </location>
</feature>
<dbReference type="AlphaFoldDB" id="A0A261FBL3"/>
<feature type="compositionally biased region" description="Acidic residues" evidence="1">
    <location>
        <begin position="212"/>
        <end position="226"/>
    </location>
</feature>
<accession>A0A261FBL3</accession>
<evidence type="ECO:0000313" key="2">
    <source>
        <dbReference type="EMBL" id="OZG56547.1"/>
    </source>
</evidence>
<dbReference type="RefSeq" id="WP_094690056.1">
    <property type="nucleotide sequence ID" value="NZ_JACBYZ010000001.1"/>
</dbReference>
<dbReference type="OrthoDB" id="3231007at2"/>
<feature type="region of interest" description="Disordered" evidence="1">
    <location>
        <begin position="322"/>
        <end position="356"/>
    </location>
</feature>
<protein>
    <submittedName>
        <fullName evidence="2">Uncharacterized protein</fullName>
    </submittedName>
</protein>
<feature type="compositionally biased region" description="Acidic residues" evidence="1">
    <location>
        <begin position="233"/>
        <end position="246"/>
    </location>
</feature>
<keyword evidence="3" id="KW-1185">Reference proteome</keyword>
<proteinExistence type="predicted"/>
<dbReference type="Proteomes" id="UP000228976">
    <property type="component" value="Unassembled WGS sequence"/>
</dbReference>
<name>A0A261FBL3_9BIFI</name>
<gene>
    <name evidence="2" type="ORF">AEAE_1035</name>
</gene>